<evidence type="ECO:0000313" key="5">
    <source>
        <dbReference type="Proteomes" id="UP001345013"/>
    </source>
</evidence>
<evidence type="ECO:0000259" key="3">
    <source>
        <dbReference type="Pfam" id="PF12539"/>
    </source>
</evidence>
<dbReference type="InterPro" id="IPR020981">
    <property type="entry name" value="Csm1/Pcs1_C"/>
</dbReference>
<keyword evidence="5" id="KW-1185">Reference proteome</keyword>
<evidence type="ECO:0000313" key="4">
    <source>
        <dbReference type="EMBL" id="KAK5085058.1"/>
    </source>
</evidence>
<dbReference type="Proteomes" id="UP001345013">
    <property type="component" value="Unassembled WGS sequence"/>
</dbReference>
<dbReference type="InterPro" id="IPR038608">
    <property type="entry name" value="Csm1/Pcs1_C_sf"/>
</dbReference>
<dbReference type="InterPro" id="IPR040349">
    <property type="entry name" value="Csm1/Pcs1"/>
</dbReference>
<dbReference type="Pfam" id="PF12539">
    <property type="entry name" value="Csm1"/>
    <property type="match status" value="1"/>
</dbReference>
<comment type="caution">
    <text evidence="4">The sequence shown here is derived from an EMBL/GenBank/DDBJ whole genome shotgun (WGS) entry which is preliminary data.</text>
</comment>
<evidence type="ECO:0000256" key="1">
    <source>
        <dbReference type="SAM" id="Coils"/>
    </source>
</evidence>
<dbReference type="EMBL" id="JAVRRG010000106">
    <property type="protein sequence ID" value="KAK5085058.1"/>
    <property type="molecule type" value="Genomic_DNA"/>
</dbReference>
<organism evidence="4 5">
    <name type="scientific">Lithohypha guttulata</name>
    <dbReference type="NCBI Taxonomy" id="1690604"/>
    <lineage>
        <taxon>Eukaryota</taxon>
        <taxon>Fungi</taxon>
        <taxon>Dikarya</taxon>
        <taxon>Ascomycota</taxon>
        <taxon>Pezizomycotina</taxon>
        <taxon>Eurotiomycetes</taxon>
        <taxon>Chaetothyriomycetidae</taxon>
        <taxon>Chaetothyriales</taxon>
        <taxon>Trichomeriaceae</taxon>
        <taxon>Lithohypha</taxon>
    </lineage>
</organism>
<feature type="compositionally biased region" description="Basic residues" evidence="2">
    <location>
        <begin position="37"/>
        <end position="54"/>
    </location>
</feature>
<proteinExistence type="predicted"/>
<dbReference type="PANTHER" id="PTHR28006:SF1">
    <property type="entry name" value="MONOPOLIN COMPLEX SUBUNIT CSM1"/>
    <property type="match status" value="1"/>
</dbReference>
<feature type="region of interest" description="Disordered" evidence="2">
    <location>
        <begin position="35"/>
        <end position="184"/>
    </location>
</feature>
<accession>A0ABR0K5C8</accession>
<feature type="compositionally biased region" description="Acidic residues" evidence="2">
    <location>
        <begin position="79"/>
        <end position="91"/>
    </location>
</feature>
<dbReference type="PANTHER" id="PTHR28006">
    <property type="entry name" value="MONOPOLIN COMPLEX SUBUNIT CSM1"/>
    <property type="match status" value="1"/>
</dbReference>
<gene>
    <name evidence="4" type="ORF">LTR24_007263</name>
</gene>
<reference evidence="4 5" key="1">
    <citation type="submission" date="2023-08" db="EMBL/GenBank/DDBJ databases">
        <title>Black Yeasts Isolated from many extreme environments.</title>
        <authorList>
            <person name="Coleine C."/>
            <person name="Stajich J.E."/>
            <person name="Selbmann L."/>
        </authorList>
    </citation>
    <scope>NUCLEOTIDE SEQUENCE [LARGE SCALE GENOMIC DNA]</scope>
    <source>
        <strain evidence="4 5">CCFEE 5885</strain>
    </source>
</reference>
<name>A0ABR0K5C8_9EURO</name>
<feature type="compositionally biased region" description="Acidic residues" evidence="2">
    <location>
        <begin position="130"/>
        <end position="139"/>
    </location>
</feature>
<dbReference type="CDD" id="cd23787">
    <property type="entry name" value="RWD_CSM1"/>
    <property type="match status" value="1"/>
</dbReference>
<sequence length="490" mass="54266">MPGISDLLDSDMETNNFIDENSLISSVSDATSIKAAATKKPKKRKCVTMPKKPRANSAATSEPKPTSKKPSAKRKATDAEDDNADENEAAEIEPPKPKNRVKQSKKSSEVSVDLPPKPARTRKPKKEVVQDDIAEEEEPVPSPVVVRSNFAHTKTTKSVPKPIKATKAKPAARSRPEVIPDAEEDEDDIILQEPPRKRMRTESLVRQQPAYRRPAGSLSDTERGDPTLRRRLGDITRKYENVDLKYRNLKDVAISEASANVEKLRKQCEAITEASNKLVTSLKKELAMQAPLAQKARKLEKDAQTQDSEATKLRAANKDMSTTLTAAQTEIKSLQAKLAVARATPAPAEVKPPPTISKAVVPIKHGVMNNSESEKISQLKIDLYGDLTGLIIRSVKQADDGDTYDCIQTGRNGTLHFKLFVDGENAKKASFEETEFLYTPLLDANRDRDLIETMPDYLAEDITFEREVAAKFYARVVKTLTEKPALEESD</sequence>
<feature type="domain" description="Monopolin complex subunit Csm1/Pcs1 C-terminal" evidence="3">
    <location>
        <begin position="378"/>
        <end position="466"/>
    </location>
</feature>
<protein>
    <recommendedName>
        <fullName evidence="3">Monopolin complex subunit Csm1/Pcs1 C-terminal domain-containing protein</fullName>
    </recommendedName>
</protein>
<feature type="coiled-coil region" evidence="1">
    <location>
        <begin position="254"/>
        <end position="344"/>
    </location>
</feature>
<keyword evidence="1" id="KW-0175">Coiled coil</keyword>
<dbReference type="Gene3D" id="3.90.1150.80">
    <property type="match status" value="1"/>
</dbReference>
<evidence type="ECO:0000256" key="2">
    <source>
        <dbReference type="SAM" id="MobiDB-lite"/>
    </source>
</evidence>